<dbReference type="NCBIfam" id="TIGR01169">
    <property type="entry name" value="rplA_bact"/>
    <property type="match status" value="1"/>
</dbReference>
<sequence length="243" mass="26255">MSGHGKRYEAARARIDREALYSPAEAIRLLKEIEGARFDESVEAHFRLGLNVRHADEQLRGTLMLPHGTGRVTRVAVFAEGDKAREAEEAGADIVGSADLAARVEGGFVDFDVAIATPDQMGNVGKLGRVLGPRGLMPNPKTGTVTFDVAKAVQDAKAGKLEYRTDRGANVHVTIGKRSFDERALLENYATLVEEIVRAKPAASKGRYIKAITLTTTMGPGLHVDPTRTRGILEDLEQEAVPA</sequence>
<name>A0A7M2YYQ2_9ACTN</name>
<comment type="subunit">
    <text evidence="9">Part of the 50S ribosomal subunit.</text>
</comment>
<dbReference type="EMBL" id="QQZY01000003">
    <property type="protein sequence ID" value="RDI74629.1"/>
    <property type="molecule type" value="Genomic_DNA"/>
</dbReference>
<evidence type="ECO:0000256" key="2">
    <source>
        <dbReference type="ARBA" id="ARBA00022491"/>
    </source>
</evidence>
<dbReference type="Proteomes" id="UP000254134">
    <property type="component" value="Unassembled WGS sequence"/>
</dbReference>
<dbReference type="InterPro" id="IPR002143">
    <property type="entry name" value="Ribosomal_uL1"/>
</dbReference>
<dbReference type="RefSeq" id="WP_114795943.1">
    <property type="nucleotide sequence ID" value="NZ_QQZY01000003.1"/>
</dbReference>
<protein>
    <recommendedName>
        <fullName evidence="8 9">Large ribosomal subunit protein uL1</fullName>
    </recommendedName>
</protein>
<accession>A0A7M2YYQ2</accession>
<dbReference type="OrthoDB" id="9803740at2"/>
<comment type="function">
    <text evidence="9">Protein L1 is also a translational repressor protein, it controls the translation of the L11 operon by binding to its mRNA.</text>
</comment>
<evidence type="ECO:0000256" key="4">
    <source>
        <dbReference type="ARBA" id="ARBA00022845"/>
    </source>
</evidence>
<comment type="caution">
    <text evidence="11">The sequence shown here is derived from an EMBL/GenBank/DDBJ whole genome shotgun (WGS) entry which is preliminary data.</text>
</comment>
<gene>
    <name evidence="9" type="primary">rplA</name>
    <name evidence="11" type="ORF">Gocc_1518</name>
</gene>
<keyword evidence="2 9" id="KW-0678">Repressor</keyword>
<dbReference type="PROSITE" id="PS01199">
    <property type="entry name" value="RIBOSOMAL_L1"/>
    <property type="match status" value="1"/>
</dbReference>
<evidence type="ECO:0000256" key="10">
    <source>
        <dbReference type="RuleBase" id="RU000659"/>
    </source>
</evidence>
<dbReference type="GO" id="GO:0000049">
    <property type="term" value="F:tRNA binding"/>
    <property type="evidence" value="ECO:0007669"/>
    <property type="project" value="UniProtKB-KW"/>
</dbReference>
<evidence type="ECO:0000313" key="12">
    <source>
        <dbReference type="Proteomes" id="UP000254134"/>
    </source>
</evidence>
<comment type="function">
    <text evidence="9">Binds directly to 23S rRNA. The L1 stalk is quite mobile in the ribosome, and is involved in E site tRNA release.</text>
</comment>
<dbReference type="InterPro" id="IPR023673">
    <property type="entry name" value="Ribosomal_uL1_CS"/>
</dbReference>
<dbReference type="InterPro" id="IPR005878">
    <property type="entry name" value="Ribosom_uL1_bac-type"/>
</dbReference>
<dbReference type="GO" id="GO:0003735">
    <property type="term" value="F:structural constituent of ribosome"/>
    <property type="evidence" value="ECO:0007669"/>
    <property type="project" value="InterPro"/>
</dbReference>
<dbReference type="Gene3D" id="3.40.50.790">
    <property type="match status" value="1"/>
</dbReference>
<dbReference type="InterPro" id="IPR023674">
    <property type="entry name" value="Ribosomal_uL1-like"/>
</dbReference>
<keyword evidence="12" id="KW-1185">Reference proteome</keyword>
<dbReference type="Gene3D" id="3.30.190.20">
    <property type="match status" value="1"/>
</dbReference>
<dbReference type="HAMAP" id="MF_01318_B">
    <property type="entry name" value="Ribosomal_uL1_B"/>
    <property type="match status" value="1"/>
</dbReference>
<keyword evidence="4 9" id="KW-0810">Translation regulation</keyword>
<evidence type="ECO:0000256" key="8">
    <source>
        <dbReference type="ARBA" id="ARBA00035241"/>
    </source>
</evidence>
<evidence type="ECO:0000256" key="5">
    <source>
        <dbReference type="ARBA" id="ARBA00022884"/>
    </source>
</evidence>
<proteinExistence type="inferred from homology"/>
<dbReference type="InterPro" id="IPR016095">
    <property type="entry name" value="Ribosomal_uL1_3-a/b-sand"/>
</dbReference>
<reference evidence="11 12" key="1">
    <citation type="submission" date="2018-07" db="EMBL/GenBank/DDBJ databases">
        <title>High-quality-draft genome sequence of Gaiella occulta.</title>
        <authorList>
            <person name="Severino R."/>
            <person name="Froufe H.J.C."/>
            <person name="Rainey F.A."/>
            <person name="Barroso C."/>
            <person name="Albuquerque L."/>
            <person name="Lobo-Da-Cunha A."/>
            <person name="Da Costa M.S."/>
            <person name="Egas C."/>
        </authorList>
    </citation>
    <scope>NUCLEOTIDE SEQUENCE [LARGE SCALE GENOMIC DNA]</scope>
    <source>
        <strain evidence="11 12">F2-233</strain>
    </source>
</reference>
<dbReference type="GO" id="GO:0019843">
    <property type="term" value="F:rRNA binding"/>
    <property type="evidence" value="ECO:0007669"/>
    <property type="project" value="UniProtKB-UniRule"/>
</dbReference>
<reference evidence="12" key="2">
    <citation type="journal article" date="2019" name="MicrobiologyOpen">
        <title>High-quality draft genome sequence of Gaiella occulta isolated from a 150 meter deep mineral water borehole and comparison with the genome sequences of other deep-branching lineages of the phylum Actinobacteria.</title>
        <authorList>
            <person name="Severino R."/>
            <person name="Froufe H.J.C."/>
            <person name="Barroso C."/>
            <person name="Albuquerque L."/>
            <person name="Lobo-da-Cunha A."/>
            <person name="da Costa M.S."/>
            <person name="Egas C."/>
        </authorList>
    </citation>
    <scope>NUCLEOTIDE SEQUENCE [LARGE SCALE GENOMIC DNA]</scope>
    <source>
        <strain evidence="12">F2-233</strain>
    </source>
</reference>
<evidence type="ECO:0000256" key="1">
    <source>
        <dbReference type="ARBA" id="ARBA00010531"/>
    </source>
</evidence>
<keyword evidence="3 9" id="KW-0699">rRNA-binding</keyword>
<evidence type="ECO:0000256" key="7">
    <source>
        <dbReference type="ARBA" id="ARBA00023274"/>
    </source>
</evidence>
<dbReference type="AlphaFoldDB" id="A0A7M2YYQ2"/>
<dbReference type="PANTHER" id="PTHR36427">
    <property type="entry name" value="54S RIBOSOMAL PROTEIN L1, MITOCHONDRIAL"/>
    <property type="match status" value="1"/>
</dbReference>
<keyword evidence="6 9" id="KW-0689">Ribosomal protein</keyword>
<dbReference type="PANTHER" id="PTHR36427:SF3">
    <property type="entry name" value="LARGE RIBOSOMAL SUBUNIT PROTEIN UL1M"/>
    <property type="match status" value="1"/>
</dbReference>
<keyword evidence="7 9" id="KW-0687">Ribonucleoprotein</keyword>
<comment type="similarity">
    <text evidence="1 9 10">Belongs to the universal ribosomal protein uL1 family.</text>
</comment>
<dbReference type="Pfam" id="PF00687">
    <property type="entry name" value="Ribosomal_L1"/>
    <property type="match status" value="1"/>
</dbReference>
<evidence type="ECO:0000256" key="9">
    <source>
        <dbReference type="HAMAP-Rule" id="MF_01318"/>
    </source>
</evidence>
<dbReference type="CDD" id="cd00403">
    <property type="entry name" value="Ribosomal_L1"/>
    <property type="match status" value="1"/>
</dbReference>
<dbReference type="GO" id="GO:0006417">
    <property type="term" value="P:regulation of translation"/>
    <property type="evidence" value="ECO:0007669"/>
    <property type="project" value="UniProtKB-KW"/>
</dbReference>
<evidence type="ECO:0000313" key="11">
    <source>
        <dbReference type="EMBL" id="RDI74629.1"/>
    </source>
</evidence>
<evidence type="ECO:0000256" key="6">
    <source>
        <dbReference type="ARBA" id="ARBA00022980"/>
    </source>
</evidence>
<dbReference type="PIRSF" id="PIRSF002155">
    <property type="entry name" value="Ribosomal_L1"/>
    <property type="match status" value="1"/>
</dbReference>
<dbReference type="SUPFAM" id="SSF56808">
    <property type="entry name" value="Ribosomal protein L1"/>
    <property type="match status" value="1"/>
</dbReference>
<dbReference type="FunFam" id="3.40.50.790:FF:000001">
    <property type="entry name" value="50S ribosomal protein L1"/>
    <property type="match status" value="1"/>
</dbReference>
<evidence type="ECO:0000256" key="3">
    <source>
        <dbReference type="ARBA" id="ARBA00022730"/>
    </source>
</evidence>
<keyword evidence="9" id="KW-0820">tRNA-binding</keyword>
<dbReference type="GO" id="GO:0006412">
    <property type="term" value="P:translation"/>
    <property type="evidence" value="ECO:0007669"/>
    <property type="project" value="UniProtKB-UniRule"/>
</dbReference>
<organism evidence="11 12">
    <name type="scientific">Gaiella occulta</name>
    <dbReference type="NCBI Taxonomy" id="1002870"/>
    <lineage>
        <taxon>Bacteria</taxon>
        <taxon>Bacillati</taxon>
        <taxon>Actinomycetota</taxon>
        <taxon>Thermoleophilia</taxon>
        <taxon>Gaiellales</taxon>
        <taxon>Gaiellaceae</taxon>
        <taxon>Gaiella</taxon>
    </lineage>
</organism>
<dbReference type="InterPro" id="IPR028364">
    <property type="entry name" value="Ribosomal_uL1/biogenesis"/>
</dbReference>
<dbReference type="GO" id="GO:0015934">
    <property type="term" value="C:large ribosomal subunit"/>
    <property type="evidence" value="ECO:0007669"/>
    <property type="project" value="InterPro"/>
</dbReference>
<keyword evidence="5 9" id="KW-0694">RNA-binding</keyword>